<dbReference type="GO" id="GO:0008253">
    <property type="term" value="F:5'-nucleotidase activity"/>
    <property type="evidence" value="ECO:0007669"/>
    <property type="project" value="UniProtKB-EC"/>
</dbReference>
<evidence type="ECO:0000313" key="2">
    <source>
        <dbReference type="Proteomes" id="UP000294444"/>
    </source>
</evidence>
<dbReference type="InterPro" id="IPR023214">
    <property type="entry name" value="HAD_sf"/>
</dbReference>
<keyword evidence="2" id="KW-1185">Reference proteome</keyword>
<dbReference type="NCBIfam" id="TIGR01549">
    <property type="entry name" value="HAD-SF-IA-v1"/>
    <property type="match status" value="1"/>
</dbReference>
<dbReference type="PRINTS" id="PR00413">
    <property type="entry name" value="HADHALOGNASE"/>
</dbReference>
<dbReference type="SFLD" id="SFLDG01135">
    <property type="entry name" value="C1.5.6:_HAD__Beta-PGM__Phospha"/>
    <property type="match status" value="1"/>
</dbReference>
<dbReference type="InterPro" id="IPR052550">
    <property type="entry name" value="Pyrimidine_5'-ntase_YjjG"/>
</dbReference>
<dbReference type="Proteomes" id="UP000294444">
    <property type="component" value="Chromosome"/>
</dbReference>
<dbReference type="InterPro" id="IPR006439">
    <property type="entry name" value="HAD-SF_hydro_IA"/>
</dbReference>
<name>A0A4P7CGK4_9PAST</name>
<dbReference type="KEGG" id="aio:EXH44_01870"/>
<dbReference type="PANTHER" id="PTHR47478">
    <property type="match status" value="1"/>
</dbReference>
<dbReference type="RefSeq" id="WP_162856023.1">
    <property type="nucleotide sequence ID" value="NZ_CP038145.1"/>
</dbReference>
<accession>A0A4P7CGK4</accession>
<dbReference type="SUPFAM" id="SSF56784">
    <property type="entry name" value="HAD-like"/>
    <property type="match status" value="1"/>
</dbReference>
<reference evidence="1 2" key="1">
    <citation type="submission" date="2019-03" db="EMBL/GenBank/DDBJ databases">
        <authorList>
            <person name="Che Y."/>
            <person name="Zhou L."/>
        </authorList>
    </citation>
    <scope>NUCLEOTIDE SEQUENCE [LARGE SCALE GENOMIC DNA]</scope>
    <source>
        <strain evidence="1 2">AIFJ1607</strain>
    </source>
</reference>
<dbReference type="InterPro" id="IPR011951">
    <property type="entry name" value="HAD-SF_hydro_IA_YjjG/PynA"/>
</dbReference>
<dbReference type="PANTHER" id="PTHR47478:SF1">
    <property type="entry name" value="PYRIMIDINE 5'-NUCLEOTIDASE YJJG"/>
    <property type="match status" value="1"/>
</dbReference>
<dbReference type="InterPro" id="IPR036412">
    <property type="entry name" value="HAD-like_sf"/>
</dbReference>
<dbReference type="NCBIfam" id="NF006976">
    <property type="entry name" value="PRK09449.1"/>
    <property type="match status" value="1"/>
</dbReference>
<sequence>MKYQWILFDADETLFSFNSYLGLKAMLARYGIEFSEADYDAFQAINKPLWVAYQNKEITIQELQTTRFAKLAEQTGKDPLALNKELMAEMAIVSKPLPNVVEMLNALYGKVKMGIITNGLEALQQKRLENTGTTKFFEMVVVSEVVGVAKPNAKIFEYAFEQIGDIDKSQILMVGDTLSSDILGANGVGIDSCWFNHTGENNTTEIKPTYEITDIKQLIAIASGQI</sequence>
<evidence type="ECO:0000313" key="1">
    <source>
        <dbReference type="EMBL" id="QBQ63064.1"/>
    </source>
</evidence>
<gene>
    <name evidence="1" type="ORF">EXH44_01870</name>
</gene>
<organism evidence="1 2">
    <name type="scientific">Actinobacillus indolicus</name>
    <dbReference type="NCBI Taxonomy" id="51049"/>
    <lineage>
        <taxon>Bacteria</taxon>
        <taxon>Pseudomonadati</taxon>
        <taxon>Pseudomonadota</taxon>
        <taxon>Gammaproteobacteria</taxon>
        <taxon>Pasteurellales</taxon>
        <taxon>Pasteurellaceae</taxon>
        <taxon>Actinobacillus</taxon>
    </lineage>
</organism>
<dbReference type="Pfam" id="PF00702">
    <property type="entry name" value="Hydrolase"/>
    <property type="match status" value="1"/>
</dbReference>
<dbReference type="EMBL" id="CP038145">
    <property type="protein sequence ID" value="QBQ63064.1"/>
    <property type="molecule type" value="Genomic_DNA"/>
</dbReference>
<dbReference type="Gene3D" id="1.10.150.240">
    <property type="entry name" value="Putative phosphatase, domain 2"/>
    <property type="match status" value="1"/>
</dbReference>
<keyword evidence="1" id="KW-0378">Hydrolase</keyword>
<dbReference type="NCBIfam" id="TIGR02254">
    <property type="entry name" value="YjjG_YfnB"/>
    <property type="match status" value="1"/>
</dbReference>
<dbReference type="EC" id="3.1.3.5" evidence="1"/>
<dbReference type="Gene3D" id="3.40.50.1000">
    <property type="entry name" value="HAD superfamily/HAD-like"/>
    <property type="match status" value="1"/>
</dbReference>
<dbReference type="SFLD" id="SFLDG01129">
    <property type="entry name" value="C1.5:_HAD__Beta-PGM__Phosphata"/>
    <property type="match status" value="1"/>
</dbReference>
<dbReference type="AlphaFoldDB" id="A0A4P7CGK4"/>
<dbReference type="SFLD" id="SFLDS00003">
    <property type="entry name" value="Haloacid_Dehalogenase"/>
    <property type="match status" value="1"/>
</dbReference>
<dbReference type="InterPro" id="IPR023198">
    <property type="entry name" value="PGP-like_dom2"/>
</dbReference>
<proteinExistence type="predicted"/>
<protein>
    <submittedName>
        <fullName evidence="1">Pyrimidine 5'-nucleotidase</fullName>
        <ecNumber evidence="1">3.1.3.5</ecNumber>
    </submittedName>
</protein>